<dbReference type="Pfam" id="PF12796">
    <property type="entry name" value="Ank_2"/>
    <property type="match status" value="2"/>
</dbReference>
<accession>A0AAN0JRQ6</accession>
<evidence type="ECO:0000256" key="2">
    <source>
        <dbReference type="ARBA" id="ARBA00023043"/>
    </source>
</evidence>
<sequence length="525" mass="59475">MIEGELSVPNISKAPVLKDIQKEKVMFTTKEDEEEVLHPLIELNKSFASLMRKVRTEFFEKVASDPKLLTDLTTWIETYMHWNDKLTNASLDETFNIIHPFYDFIDCSLIVDMSEEFLCDVKFNDDEKLNIVNKLQNYRKEADKLRFSAQVKHLHKSLQTIYEGHIPDTSNMPIISMKLHNQWHGSDINVLSLLIHNLLPIGQQQSIMKYITITPGSVNTTSGYSLIEYTGEKLQFMHFIGILNLYINDHQFLQQEDVNMSFTFELHKATTAGKKFLIHLDQHTNEEGKTALMLACERGHEDIVHSLLSAGANVDIQDNKGWTALMIAGMHNHCSIIHILLQANANLHLKASDGSNAAMIASYNGNYEVFELLISKGVDYKYQREDGWNALMMACENGHTQIVELLLKEQVDPNNGHTQVVELLLKERVDPDVQDKDGHTALMAASSNGHYEVVKLLLEWEADPTIKTNKGHNAISLSKDSEISLLIYNCMYKKDVETVTSGYDTADISSMSSCPSTLTLSIQPQ</sequence>
<keyword evidence="2 3" id="KW-0040">ANK repeat</keyword>
<feature type="repeat" description="ANK" evidence="3">
    <location>
        <begin position="287"/>
        <end position="319"/>
    </location>
</feature>
<dbReference type="EnsemblMetazoa" id="XM_020004123.1">
    <property type="protein sequence ID" value="XP_019859682.1"/>
    <property type="gene ID" value="LOC109587903"/>
</dbReference>
<reference evidence="4" key="2">
    <citation type="submission" date="2024-06" db="UniProtKB">
        <authorList>
            <consortium name="EnsemblMetazoa"/>
        </authorList>
    </citation>
    <scope>IDENTIFICATION</scope>
</reference>
<name>A0AAN0JRQ6_AMPQE</name>
<evidence type="ECO:0000256" key="1">
    <source>
        <dbReference type="ARBA" id="ARBA00022737"/>
    </source>
</evidence>
<dbReference type="InterPro" id="IPR050889">
    <property type="entry name" value="Dendritic_Spine_Reg/Scaffold"/>
</dbReference>
<keyword evidence="1" id="KW-0677">Repeat</keyword>
<dbReference type="Gene3D" id="1.25.40.20">
    <property type="entry name" value="Ankyrin repeat-containing domain"/>
    <property type="match status" value="4"/>
</dbReference>
<dbReference type="SMART" id="SM00248">
    <property type="entry name" value="ANK"/>
    <property type="match status" value="5"/>
</dbReference>
<reference evidence="5" key="1">
    <citation type="journal article" date="2010" name="Nature">
        <title>The Amphimedon queenslandica genome and the evolution of animal complexity.</title>
        <authorList>
            <person name="Srivastava M."/>
            <person name="Simakov O."/>
            <person name="Chapman J."/>
            <person name="Fahey B."/>
            <person name="Gauthier M.E."/>
            <person name="Mitros T."/>
            <person name="Richards G.S."/>
            <person name="Conaco C."/>
            <person name="Dacre M."/>
            <person name="Hellsten U."/>
            <person name="Larroux C."/>
            <person name="Putnam N.H."/>
            <person name="Stanke M."/>
            <person name="Adamska M."/>
            <person name="Darling A."/>
            <person name="Degnan S.M."/>
            <person name="Oakley T.H."/>
            <person name="Plachetzki D.C."/>
            <person name="Zhai Y."/>
            <person name="Adamski M."/>
            <person name="Calcino A."/>
            <person name="Cummins S.F."/>
            <person name="Goodstein D.M."/>
            <person name="Harris C."/>
            <person name="Jackson D.J."/>
            <person name="Leys S.P."/>
            <person name="Shu S."/>
            <person name="Woodcroft B.J."/>
            <person name="Vervoort M."/>
            <person name="Kosik K.S."/>
            <person name="Manning G."/>
            <person name="Degnan B.M."/>
            <person name="Rokhsar D.S."/>
        </authorList>
    </citation>
    <scope>NUCLEOTIDE SEQUENCE [LARGE SCALE GENOMIC DNA]</scope>
</reference>
<feature type="repeat" description="ANK" evidence="3">
    <location>
        <begin position="437"/>
        <end position="469"/>
    </location>
</feature>
<dbReference type="GeneID" id="109587903"/>
<dbReference type="Pfam" id="PF13637">
    <property type="entry name" value="Ank_4"/>
    <property type="match status" value="1"/>
</dbReference>
<evidence type="ECO:0008006" key="6">
    <source>
        <dbReference type="Google" id="ProtNLM"/>
    </source>
</evidence>
<dbReference type="AlphaFoldDB" id="A0AAN0JRQ6"/>
<keyword evidence="5" id="KW-1185">Reference proteome</keyword>
<evidence type="ECO:0000313" key="5">
    <source>
        <dbReference type="Proteomes" id="UP000007879"/>
    </source>
</evidence>
<dbReference type="PROSITE" id="PS50088">
    <property type="entry name" value="ANK_REPEAT"/>
    <property type="match status" value="5"/>
</dbReference>
<evidence type="ECO:0000313" key="4">
    <source>
        <dbReference type="EnsemblMetazoa" id="XP_019859682.1"/>
    </source>
</evidence>
<feature type="repeat" description="ANK" evidence="3">
    <location>
        <begin position="386"/>
        <end position="418"/>
    </location>
</feature>
<dbReference type="InterPro" id="IPR002110">
    <property type="entry name" value="Ankyrin_rpt"/>
</dbReference>
<feature type="repeat" description="ANK" evidence="3">
    <location>
        <begin position="353"/>
        <end position="385"/>
    </location>
</feature>
<dbReference type="KEGG" id="aqu:109587903"/>
<feature type="repeat" description="ANK" evidence="3">
    <location>
        <begin position="320"/>
        <end position="352"/>
    </location>
</feature>
<dbReference type="PANTHER" id="PTHR24166">
    <property type="entry name" value="ROLLING PEBBLES, ISOFORM B"/>
    <property type="match status" value="1"/>
</dbReference>
<dbReference type="SUPFAM" id="SSF48403">
    <property type="entry name" value="Ankyrin repeat"/>
    <property type="match status" value="1"/>
</dbReference>
<organism evidence="4 5">
    <name type="scientific">Amphimedon queenslandica</name>
    <name type="common">Sponge</name>
    <dbReference type="NCBI Taxonomy" id="400682"/>
    <lineage>
        <taxon>Eukaryota</taxon>
        <taxon>Metazoa</taxon>
        <taxon>Porifera</taxon>
        <taxon>Demospongiae</taxon>
        <taxon>Heteroscleromorpha</taxon>
        <taxon>Haplosclerida</taxon>
        <taxon>Niphatidae</taxon>
        <taxon>Amphimedon</taxon>
    </lineage>
</organism>
<dbReference type="Proteomes" id="UP000007879">
    <property type="component" value="Unassembled WGS sequence"/>
</dbReference>
<dbReference type="PANTHER" id="PTHR24166:SF48">
    <property type="entry name" value="PROTEIN VAPYRIN"/>
    <property type="match status" value="1"/>
</dbReference>
<evidence type="ECO:0000256" key="3">
    <source>
        <dbReference type="PROSITE-ProRule" id="PRU00023"/>
    </source>
</evidence>
<dbReference type="PROSITE" id="PS50297">
    <property type="entry name" value="ANK_REP_REGION"/>
    <property type="match status" value="4"/>
</dbReference>
<dbReference type="InterPro" id="IPR036770">
    <property type="entry name" value="Ankyrin_rpt-contain_sf"/>
</dbReference>
<dbReference type="RefSeq" id="XP_019859682.1">
    <property type="nucleotide sequence ID" value="XM_020004123.1"/>
</dbReference>
<protein>
    <recommendedName>
        <fullName evidence="6">Ankyrin repeat protein</fullName>
    </recommendedName>
</protein>
<proteinExistence type="predicted"/>